<organism evidence="2">
    <name type="scientific">Opuntia streptacantha</name>
    <name type="common">Prickly pear cactus</name>
    <name type="synonym">Opuntia cardona</name>
    <dbReference type="NCBI Taxonomy" id="393608"/>
    <lineage>
        <taxon>Eukaryota</taxon>
        <taxon>Viridiplantae</taxon>
        <taxon>Streptophyta</taxon>
        <taxon>Embryophyta</taxon>
        <taxon>Tracheophyta</taxon>
        <taxon>Spermatophyta</taxon>
        <taxon>Magnoliopsida</taxon>
        <taxon>eudicotyledons</taxon>
        <taxon>Gunneridae</taxon>
        <taxon>Pentapetalae</taxon>
        <taxon>Caryophyllales</taxon>
        <taxon>Cactineae</taxon>
        <taxon>Cactaceae</taxon>
        <taxon>Opuntioideae</taxon>
        <taxon>Opuntia</taxon>
    </lineage>
</organism>
<keyword evidence="1" id="KW-0812">Transmembrane</keyword>
<reference evidence="2" key="2">
    <citation type="submission" date="2020-07" db="EMBL/GenBank/DDBJ databases">
        <authorList>
            <person name="Vera ALvarez R."/>
            <person name="Arias-Moreno D.M."/>
            <person name="Jimenez-Jacinto V."/>
            <person name="Jimenez-Bremont J.F."/>
            <person name="Swaminathan K."/>
            <person name="Moose S.P."/>
            <person name="Guerrero-Gonzalez M.L."/>
            <person name="Marino-Ramirez L."/>
            <person name="Landsman D."/>
            <person name="Rodriguez-Kessler M."/>
            <person name="Delgado-Sanchez P."/>
        </authorList>
    </citation>
    <scope>NUCLEOTIDE SEQUENCE</scope>
    <source>
        <tissue evidence="2">Cladode</tissue>
    </source>
</reference>
<accession>A0A7C9D5B8</accession>
<keyword evidence="1" id="KW-0472">Membrane</keyword>
<feature type="transmembrane region" description="Helical" evidence="1">
    <location>
        <begin position="65"/>
        <end position="87"/>
    </location>
</feature>
<name>A0A7C9D5B8_OPUST</name>
<dbReference type="EMBL" id="GISG01077424">
    <property type="protein sequence ID" value="MBA4631365.1"/>
    <property type="molecule type" value="Transcribed_RNA"/>
</dbReference>
<reference evidence="2" key="1">
    <citation type="journal article" date="2013" name="J. Plant Res.">
        <title>Effect of fungi and light on seed germination of three Opuntia species from semiarid lands of central Mexico.</title>
        <authorList>
            <person name="Delgado-Sanchez P."/>
            <person name="Jimenez-Bremont J.F."/>
            <person name="Guerrero-Gonzalez Mde L."/>
            <person name="Flores J."/>
        </authorList>
    </citation>
    <scope>NUCLEOTIDE SEQUENCE</scope>
    <source>
        <tissue evidence="2">Cladode</tissue>
    </source>
</reference>
<proteinExistence type="predicted"/>
<evidence type="ECO:0000256" key="1">
    <source>
        <dbReference type="SAM" id="Phobius"/>
    </source>
</evidence>
<dbReference type="AlphaFoldDB" id="A0A7C9D5B8"/>
<protein>
    <submittedName>
        <fullName evidence="2">Uncharacterized protein</fullName>
    </submittedName>
</protein>
<evidence type="ECO:0000313" key="2">
    <source>
        <dbReference type="EMBL" id="MBA4631365.1"/>
    </source>
</evidence>
<keyword evidence="1" id="KW-1133">Transmembrane helix</keyword>
<sequence length="137" mass="15271">MKTPGARPKHLPKGTKIADIAFQKKKNSSQVETNVGEKAAFEYSPKFEATSWDIGLSRTKIETSLLVQIGTILNALHFLVFLGPVFLQDFDSLLIDVVVIMRLQILNLIQTLALINHLSIQVHSIVHSHCFVSLSHL</sequence>